<dbReference type="Gene3D" id="3.40.50.2300">
    <property type="match status" value="1"/>
</dbReference>
<dbReference type="RefSeq" id="WP_108778478.1">
    <property type="nucleotide sequence ID" value="NZ_CP029186.1"/>
</dbReference>
<dbReference type="KEGG" id="falb:HYN59_11935"/>
<dbReference type="InterPro" id="IPR011006">
    <property type="entry name" value="CheY-like_superfamily"/>
</dbReference>
<dbReference type="PANTHER" id="PTHR44520">
    <property type="entry name" value="RESPONSE REGULATOR RCP1-RELATED"/>
    <property type="match status" value="1"/>
</dbReference>
<evidence type="ECO:0000259" key="2">
    <source>
        <dbReference type="PROSITE" id="PS50110"/>
    </source>
</evidence>
<feature type="modified residue" description="4-aspartylphosphate" evidence="1">
    <location>
        <position position="60"/>
    </location>
</feature>
<dbReference type="Pfam" id="PF00072">
    <property type="entry name" value="Response_reg"/>
    <property type="match status" value="1"/>
</dbReference>
<dbReference type="PANTHER" id="PTHR44520:SF2">
    <property type="entry name" value="RESPONSE REGULATOR RCP1"/>
    <property type="match status" value="1"/>
</dbReference>
<evidence type="ECO:0000256" key="1">
    <source>
        <dbReference type="PROSITE-ProRule" id="PRU00169"/>
    </source>
</evidence>
<accession>A0A2S1QZD9</accession>
<protein>
    <submittedName>
        <fullName evidence="3">Response regulator</fullName>
    </submittedName>
</protein>
<evidence type="ECO:0000313" key="3">
    <source>
        <dbReference type="EMBL" id="AWH85776.1"/>
    </source>
</evidence>
<sequence length="160" mass="18133">MYSKNVFLSDDDLDDVEFFQIALSEICGQCTLTVSYDGAELLDQLVVCTDDSNPDIIFLDVNMPKVNGLEALEAIRETPRFREVPVVVYSTSSSDHFISDAHRLGANYYFVKPSTINALREQISMFLSFDWKKYVFPTDRSKFLLGSNDGFTSNQSSILR</sequence>
<feature type="domain" description="Response regulatory" evidence="2">
    <location>
        <begin position="5"/>
        <end position="127"/>
    </location>
</feature>
<dbReference type="SMART" id="SM00448">
    <property type="entry name" value="REC"/>
    <property type="match status" value="1"/>
</dbReference>
<dbReference type="InterPro" id="IPR052893">
    <property type="entry name" value="TCS_response_regulator"/>
</dbReference>
<dbReference type="EMBL" id="CP029186">
    <property type="protein sequence ID" value="AWH85776.1"/>
    <property type="molecule type" value="Genomic_DNA"/>
</dbReference>
<dbReference type="OrthoDB" id="9789181at2"/>
<keyword evidence="1" id="KW-0597">Phosphoprotein</keyword>
<dbReference type="GO" id="GO:0000160">
    <property type="term" value="P:phosphorelay signal transduction system"/>
    <property type="evidence" value="ECO:0007669"/>
    <property type="project" value="InterPro"/>
</dbReference>
<dbReference type="SUPFAM" id="SSF52172">
    <property type="entry name" value="CheY-like"/>
    <property type="match status" value="1"/>
</dbReference>
<evidence type="ECO:0000313" key="4">
    <source>
        <dbReference type="Proteomes" id="UP000244929"/>
    </source>
</evidence>
<dbReference type="InterPro" id="IPR001789">
    <property type="entry name" value="Sig_transdc_resp-reg_receiver"/>
</dbReference>
<keyword evidence="4" id="KW-1185">Reference proteome</keyword>
<proteinExistence type="predicted"/>
<gene>
    <name evidence="3" type="ORF">HYN59_11935</name>
</gene>
<reference evidence="3 4" key="1">
    <citation type="submission" date="2018-04" db="EMBL/GenBank/DDBJ databases">
        <title>Genome sequencing of Flavobacterium sp. HYN0059.</title>
        <authorList>
            <person name="Yi H."/>
            <person name="Baek C."/>
        </authorList>
    </citation>
    <scope>NUCLEOTIDE SEQUENCE [LARGE SCALE GENOMIC DNA]</scope>
    <source>
        <strain evidence="3 4">HYN0059</strain>
    </source>
</reference>
<name>A0A2S1QZD9_9FLAO</name>
<dbReference type="PROSITE" id="PS50110">
    <property type="entry name" value="RESPONSE_REGULATORY"/>
    <property type="match status" value="1"/>
</dbReference>
<organism evidence="3 4">
    <name type="scientific">Flavobacterium album</name>
    <dbReference type="NCBI Taxonomy" id="2175091"/>
    <lineage>
        <taxon>Bacteria</taxon>
        <taxon>Pseudomonadati</taxon>
        <taxon>Bacteroidota</taxon>
        <taxon>Flavobacteriia</taxon>
        <taxon>Flavobacteriales</taxon>
        <taxon>Flavobacteriaceae</taxon>
        <taxon>Flavobacterium</taxon>
    </lineage>
</organism>
<dbReference type="AlphaFoldDB" id="A0A2S1QZD9"/>
<dbReference type="Proteomes" id="UP000244929">
    <property type="component" value="Chromosome"/>
</dbReference>